<dbReference type="GO" id="GO:0006355">
    <property type="term" value="P:regulation of DNA-templated transcription"/>
    <property type="evidence" value="ECO:0007669"/>
    <property type="project" value="InterPro"/>
</dbReference>
<name>A0A931CSJ1_9BACT</name>
<organism evidence="1 2">
    <name type="scientific">Desulfotignum balticum</name>
    <dbReference type="NCBI Taxonomy" id="115781"/>
    <lineage>
        <taxon>Bacteria</taxon>
        <taxon>Pseudomonadati</taxon>
        <taxon>Thermodesulfobacteriota</taxon>
        <taxon>Desulfobacteria</taxon>
        <taxon>Desulfobacterales</taxon>
        <taxon>Desulfobacteraceae</taxon>
        <taxon>Desulfotignum</taxon>
    </lineage>
</organism>
<evidence type="ECO:0000313" key="2">
    <source>
        <dbReference type="Proteomes" id="UP000706172"/>
    </source>
</evidence>
<comment type="caution">
    <text evidence="1">The sequence shown here is derived from an EMBL/GenBank/DDBJ whole genome shotgun (WGS) entry which is preliminary data.</text>
</comment>
<dbReference type="AlphaFoldDB" id="A0A931CSJ1"/>
<dbReference type="InterPro" id="IPR010985">
    <property type="entry name" value="Ribbon_hlx_hlx"/>
</dbReference>
<dbReference type="Gene3D" id="1.10.1220.10">
    <property type="entry name" value="Met repressor-like"/>
    <property type="match status" value="1"/>
</dbReference>
<gene>
    <name evidence="1" type="ORF">H0S81_10360</name>
</gene>
<dbReference type="EMBL" id="JACCQK010000670">
    <property type="protein sequence ID" value="MBG0780312.1"/>
    <property type="molecule type" value="Genomic_DNA"/>
</dbReference>
<proteinExistence type="predicted"/>
<evidence type="ECO:0000313" key="1">
    <source>
        <dbReference type="EMBL" id="MBG0780312.1"/>
    </source>
</evidence>
<accession>A0A931CSJ1</accession>
<reference evidence="1" key="1">
    <citation type="submission" date="2020-07" db="EMBL/GenBank/DDBJ databases">
        <title>Severe corrosion of carbon steel in oil field produced water can be linked to methanogenic archaea containing a special type of NiFe hydrogenase.</title>
        <authorList>
            <person name="Lahme S."/>
            <person name="Mand J."/>
            <person name="Longwell J."/>
            <person name="Smith R."/>
            <person name="Enning D."/>
        </authorList>
    </citation>
    <scope>NUCLEOTIDE SEQUENCE</scope>
    <source>
        <strain evidence="1">MIC098Bin6</strain>
    </source>
</reference>
<protein>
    <submittedName>
        <fullName evidence="1">Type II toxin-antitoxin system HicB family antitoxin</fullName>
    </submittedName>
</protein>
<dbReference type="SUPFAM" id="SSF47598">
    <property type="entry name" value="Ribbon-helix-helix"/>
    <property type="match status" value="1"/>
</dbReference>
<dbReference type="InterPro" id="IPR013321">
    <property type="entry name" value="Arc_rbn_hlx_hlx"/>
</dbReference>
<dbReference type="Proteomes" id="UP000706172">
    <property type="component" value="Unassembled WGS sequence"/>
</dbReference>
<sequence length="48" mass="5383">MHTQKIAITMPTDLIAVIDEISRLKGMSRSGFISAVLKEKIALEKKNR</sequence>